<dbReference type="KEGG" id="cdiv:CPM_0461"/>
<sequence>MIQMGKYMKSAWRYPLFFLGLFLIEIGGVYYKFIAQNLTNTEYFVIAGFVIFLISLITP</sequence>
<reference evidence="3" key="3">
    <citation type="submission" date="2016-06" db="EMBL/GenBank/DDBJ databases">
        <authorList>
            <person name="Olsen C.W."/>
            <person name="Carey S."/>
            <person name="Hinshaw L."/>
            <person name="Karasin A.I."/>
        </authorList>
    </citation>
    <scope>NUCLEOTIDE SEQUENCE [LARGE SCALE GENOMIC DNA]</scope>
    <source>
        <strain evidence="3">PM4</strain>
    </source>
</reference>
<dbReference type="Proteomes" id="UP000187822">
    <property type="component" value="Chromosome I"/>
</dbReference>
<dbReference type="Proteomes" id="UP000195607">
    <property type="component" value="Chromosome I"/>
</dbReference>
<gene>
    <name evidence="3" type="ORF">CPM_0461</name>
    <name evidence="2" type="ORF">CSP5_0489</name>
</gene>
<evidence type="ECO:0000256" key="1">
    <source>
        <dbReference type="SAM" id="Phobius"/>
    </source>
</evidence>
<keyword evidence="1" id="KW-0472">Membrane</keyword>
<evidence type="ECO:0000313" key="5">
    <source>
        <dbReference type="Proteomes" id="UP000195607"/>
    </source>
</evidence>
<dbReference type="EMBL" id="LT719092">
    <property type="protein sequence ID" value="SJK84344.1"/>
    <property type="molecule type" value="Genomic_DNA"/>
</dbReference>
<reference evidence="2 5" key="1">
    <citation type="submission" date="2016-04" db="EMBL/GenBank/DDBJ databases">
        <authorList>
            <person name="Evans L.H."/>
            <person name="Alamgir A."/>
            <person name="Owens N."/>
            <person name="Weber N.D."/>
            <person name="Virtaneva K."/>
            <person name="Barbian K."/>
            <person name="Babar A."/>
            <person name="Rosenke K."/>
        </authorList>
    </citation>
    <scope>NUCLEOTIDE SEQUENCE [LARGE SCALE GENOMIC DNA]</scope>
    <source>
        <strain evidence="2">S5</strain>
        <strain evidence="5">S5(T) (JCM 30642 \VKM B-2941)</strain>
    </source>
</reference>
<proteinExistence type="predicted"/>
<feature type="transmembrane region" description="Helical" evidence="1">
    <location>
        <begin position="43"/>
        <end position="58"/>
    </location>
</feature>
<evidence type="ECO:0000313" key="3">
    <source>
        <dbReference type="EMBL" id="SJK84344.1"/>
    </source>
</evidence>
<reference evidence="4" key="2">
    <citation type="submission" date="2016-06" db="EMBL/GenBank/DDBJ databases">
        <authorList>
            <person name="Toshchakov V.S."/>
        </authorList>
    </citation>
    <scope>NUCLEOTIDE SEQUENCE [LARGE SCALE GENOMIC DNA]</scope>
    <source>
        <strain>PM4 (JCM 30641</strain>
        <strain evidence="4">\VKM B-2940)</strain>
    </source>
</reference>
<dbReference type="STRING" id="1673428.CPM_0461"/>
<keyword evidence="4" id="KW-1185">Reference proteome</keyword>
<feature type="transmembrane region" description="Helical" evidence="1">
    <location>
        <begin position="12"/>
        <end position="31"/>
    </location>
</feature>
<keyword evidence="1" id="KW-0812">Transmembrane</keyword>
<dbReference type="AlphaFoldDB" id="A0A1N5T7V6"/>
<organism evidence="2 5">
    <name type="scientific">Cuniculiplasma divulgatum</name>
    <dbReference type="NCBI Taxonomy" id="1673428"/>
    <lineage>
        <taxon>Archaea</taxon>
        <taxon>Methanobacteriati</taxon>
        <taxon>Thermoplasmatota</taxon>
        <taxon>Thermoplasmata</taxon>
        <taxon>Thermoplasmatales</taxon>
        <taxon>Cuniculiplasmataceae</taxon>
        <taxon>Cuniculiplasma</taxon>
    </lineage>
</organism>
<accession>A0A1N5T7V6</accession>
<protein>
    <submittedName>
        <fullName evidence="2">Succinate dehydrogenase/fumarate reductase subunit D</fullName>
    </submittedName>
</protein>
<evidence type="ECO:0000313" key="2">
    <source>
        <dbReference type="EMBL" id="SIM44361.1"/>
    </source>
</evidence>
<keyword evidence="1" id="KW-1133">Transmembrane helix</keyword>
<evidence type="ECO:0000313" key="4">
    <source>
        <dbReference type="Proteomes" id="UP000187822"/>
    </source>
</evidence>
<dbReference type="EMBL" id="LT671858">
    <property type="protein sequence ID" value="SIM44361.1"/>
    <property type="molecule type" value="Genomic_DNA"/>
</dbReference>
<name>A0A1N5T7V6_9ARCH</name>